<dbReference type="Gene3D" id="2.60.120.650">
    <property type="entry name" value="Cupin"/>
    <property type="match status" value="1"/>
</dbReference>
<dbReference type="InterPro" id="IPR003347">
    <property type="entry name" value="JmjC_dom"/>
</dbReference>
<feature type="compositionally biased region" description="Basic and acidic residues" evidence="1">
    <location>
        <begin position="18"/>
        <end position="29"/>
    </location>
</feature>
<accession>A0A7S1RND1</accession>
<evidence type="ECO:0000259" key="2">
    <source>
        <dbReference type="PROSITE" id="PS51184"/>
    </source>
</evidence>
<dbReference type="PROSITE" id="PS51184">
    <property type="entry name" value="JMJC"/>
    <property type="match status" value="1"/>
</dbReference>
<proteinExistence type="predicted"/>
<organism evidence="3">
    <name type="scientific">Alexandrium catenella</name>
    <name type="common">Red tide dinoflagellate</name>
    <name type="synonym">Gonyaulax catenella</name>
    <dbReference type="NCBI Taxonomy" id="2925"/>
    <lineage>
        <taxon>Eukaryota</taxon>
        <taxon>Sar</taxon>
        <taxon>Alveolata</taxon>
        <taxon>Dinophyceae</taxon>
        <taxon>Gonyaulacales</taxon>
        <taxon>Pyrocystaceae</taxon>
        <taxon>Alexandrium</taxon>
    </lineage>
</organism>
<dbReference type="SUPFAM" id="SSF51197">
    <property type="entry name" value="Clavaminate synthase-like"/>
    <property type="match status" value="1"/>
</dbReference>
<feature type="domain" description="JmjC" evidence="2">
    <location>
        <begin position="175"/>
        <end position="330"/>
    </location>
</feature>
<dbReference type="EMBL" id="HBGE01080787">
    <property type="protein sequence ID" value="CAD9171442.1"/>
    <property type="molecule type" value="Transcribed_RNA"/>
</dbReference>
<protein>
    <recommendedName>
        <fullName evidence="2">JmjC domain-containing protein</fullName>
    </recommendedName>
</protein>
<gene>
    <name evidence="3" type="ORF">ACAT0790_LOCUS48211</name>
</gene>
<dbReference type="AlphaFoldDB" id="A0A7S1RND1"/>
<reference evidence="3" key="1">
    <citation type="submission" date="2021-01" db="EMBL/GenBank/DDBJ databases">
        <authorList>
            <person name="Corre E."/>
            <person name="Pelletier E."/>
            <person name="Niang G."/>
            <person name="Scheremetjew M."/>
            <person name="Finn R."/>
            <person name="Kale V."/>
            <person name="Holt S."/>
            <person name="Cochrane G."/>
            <person name="Meng A."/>
            <person name="Brown T."/>
            <person name="Cohen L."/>
        </authorList>
    </citation>
    <scope>NUCLEOTIDE SEQUENCE</scope>
    <source>
        <strain evidence="3">OF101</strain>
    </source>
</reference>
<evidence type="ECO:0000313" key="3">
    <source>
        <dbReference type="EMBL" id="CAD9171442.1"/>
    </source>
</evidence>
<evidence type="ECO:0000256" key="1">
    <source>
        <dbReference type="SAM" id="MobiDB-lite"/>
    </source>
</evidence>
<feature type="region of interest" description="Disordered" evidence="1">
    <location>
        <begin position="1"/>
        <end position="29"/>
    </location>
</feature>
<name>A0A7S1RND1_ALECA</name>
<sequence length="370" mass="42234">MRLGWRRGKKLESDEEREGMRRALAESRPREKFPLGADVENLTQQVLAHSGGMEVDWLRKHKSFEALGRPAQEPIVDASEVGRALKEGRLVRFDATQILPQKTFNVTLERLSQLHGAEGDGISILAYMHESKRCRETAWYFRRNNPVGALLCPRSPTLGEARRHVRARFPNPSHMPMSSRIALRRLPNYINEDALVKDLGLEGVERPEGQIILGHAWGDTHWDEQDNVFIQASGIAVVLGVPPEYSDAVMGTEGHSAKSSGMDWDKWLEHDEVRKTSIPWYYMVLKPGDGIAIPSRAYHAVYGSHNRASLQTFLEPQYLGMRWDSNKHSYWHKETKTRQAVRNLYFKTAGRLWDTKRIGMIAQGAIIEYL</sequence>